<evidence type="ECO:0000256" key="4">
    <source>
        <dbReference type="ARBA" id="ARBA00023002"/>
    </source>
</evidence>
<dbReference type="InterPro" id="IPR024779">
    <property type="entry name" value="2OGFeDO_JBP1/TET_oxygenase_dom"/>
</dbReference>
<gene>
    <name evidence="7" type="ORF">FIBSPDRAFT_770775</name>
</gene>
<evidence type="ECO:0000313" key="8">
    <source>
        <dbReference type="Proteomes" id="UP000076532"/>
    </source>
</evidence>
<dbReference type="OrthoDB" id="3200752at2759"/>
<evidence type="ECO:0000256" key="1">
    <source>
        <dbReference type="ARBA" id="ARBA00001954"/>
    </source>
</evidence>
<dbReference type="Pfam" id="PF12851">
    <property type="entry name" value="Tet_JBP"/>
    <property type="match status" value="1"/>
</dbReference>
<proteinExistence type="predicted"/>
<keyword evidence="3" id="KW-0223">Dioxygenase</keyword>
<evidence type="ECO:0000256" key="3">
    <source>
        <dbReference type="ARBA" id="ARBA00022964"/>
    </source>
</evidence>
<evidence type="ECO:0000256" key="5">
    <source>
        <dbReference type="ARBA" id="ARBA00023004"/>
    </source>
</evidence>
<dbReference type="Gene3D" id="3.60.130.30">
    <property type="match status" value="1"/>
</dbReference>
<keyword evidence="5" id="KW-0408">Iron</keyword>
<protein>
    <recommendedName>
        <fullName evidence="6">2OGFeDO JBP1/TET oxygenase domain-containing protein</fullName>
    </recommendedName>
</protein>
<dbReference type="AlphaFoldDB" id="A0A167SZC5"/>
<evidence type="ECO:0000313" key="7">
    <source>
        <dbReference type="EMBL" id="KZP02400.1"/>
    </source>
</evidence>
<dbReference type="Proteomes" id="UP000076532">
    <property type="component" value="Unassembled WGS sequence"/>
</dbReference>
<keyword evidence="4" id="KW-0560">Oxidoreductase</keyword>
<evidence type="ECO:0000256" key="2">
    <source>
        <dbReference type="ARBA" id="ARBA00022723"/>
    </source>
</evidence>
<keyword evidence="8" id="KW-1185">Reference proteome</keyword>
<sequence>MFGVIDYPSTVVDVHGRVILWYLPDIVAPFRISVKGLRDPLQSSMLGVSGNASPCTWRQTNFFPPAGGGLFGSGCLNFSPGWFQQGHERLTDDVHISRDMLKKGAPSFIQENYPLELLVNAVTSVINPDLYSAGLQAIQAIQNQQPITLWPSIWSGVAVIVNRETPYHRDSGGSISMYDLLVSAGTHQMCHIEVAELGAEFVYLPGTIVALCGKVLMHRVVSWGGGERICAAHFMKDGVHNRFGQPRPAWPVLEDYLSM</sequence>
<accession>A0A167SZC5</accession>
<keyword evidence="2" id="KW-0479">Metal-binding</keyword>
<dbReference type="GO" id="GO:0046872">
    <property type="term" value="F:metal ion binding"/>
    <property type="evidence" value="ECO:0007669"/>
    <property type="project" value="UniProtKB-KW"/>
</dbReference>
<reference evidence="7 8" key="1">
    <citation type="journal article" date="2016" name="Mol. Biol. Evol.">
        <title>Comparative Genomics of Early-Diverging Mushroom-Forming Fungi Provides Insights into the Origins of Lignocellulose Decay Capabilities.</title>
        <authorList>
            <person name="Nagy L.G."/>
            <person name="Riley R."/>
            <person name="Tritt A."/>
            <person name="Adam C."/>
            <person name="Daum C."/>
            <person name="Floudas D."/>
            <person name="Sun H."/>
            <person name="Yadav J.S."/>
            <person name="Pangilinan J."/>
            <person name="Larsson K.H."/>
            <person name="Matsuura K."/>
            <person name="Barry K."/>
            <person name="Labutti K."/>
            <person name="Kuo R."/>
            <person name="Ohm R.A."/>
            <person name="Bhattacharya S.S."/>
            <person name="Shirouzu T."/>
            <person name="Yoshinaga Y."/>
            <person name="Martin F.M."/>
            <person name="Grigoriev I.V."/>
            <person name="Hibbett D.S."/>
        </authorList>
    </citation>
    <scope>NUCLEOTIDE SEQUENCE [LARGE SCALE GENOMIC DNA]</scope>
    <source>
        <strain evidence="7 8">CBS 109695</strain>
    </source>
</reference>
<dbReference type="EMBL" id="KV418612">
    <property type="protein sequence ID" value="KZP02400.1"/>
    <property type="molecule type" value="Genomic_DNA"/>
</dbReference>
<organism evidence="7 8">
    <name type="scientific">Athelia psychrophila</name>
    <dbReference type="NCBI Taxonomy" id="1759441"/>
    <lineage>
        <taxon>Eukaryota</taxon>
        <taxon>Fungi</taxon>
        <taxon>Dikarya</taxon>
        <taxon>Basidiomycota</taxon>
        <taxon>Agaricomycotina</taxon>
        <taxon>Agaricomycetes</taxon>
        <taxon>Agaricomycetidae</taxon>
        <taxon>Atheliales</taxon>
        <taxon>Atheliaceae</taxon>
        <taxon>Athelia</taxon>
    </lineage>
</organism>
<comment type="cofactor">
    <cofactor evidence="1">
        <name>Fe(2+)</name>
        <dbReference type="ChEBI" id="CHEBI:29033"/>
    </cofactor>
</comment>
<name>A0A167SZC5_9AGAM</name>
<feature type="domain" description="2OGFeDO JBP1/TET oxygenase" evidence="6">
    <location>
        <begin position="107"/>
        <end position="236"/>
    </location>
</feature>
<dbReference type="GO" id="GO:0051213">
    <property type="term" value="F:dioxygenase activity"/>
    <property type="evidence" value="ECO:0007669"/>
    <property type="project" value="UniProtKB-KW"/>
</dbReference>
<evidence type="ECO:0000259" key="6">
    <source>
        <dbReference type="Pfam" id="PF12851"/>
    </source>
</evidence>